<evidence type="ECO:0000313" key="2">
    <source>
        <dbReference type="EMBL" id="SJL14290.1"/>
    </source>
</evidence>
<protein>
    <recommendedName>
        <fullName evidence="4">Peptidase S8/S53 domain-containing protein</fullName>
    </recommendedName>
</protein>
<feature type="signal peptide" evidence="1">
    <location>
        <begin position="1"/>
        <end position="18"/>
    </location>
</feature>
<dbReference type="EMBL" id="FUEG01000023">
    <property type="protein sequence ID" value="SJL14290.1"/>
    <property type="molecule type" value="Genomic_DNA"/>
</dbReference>
<evidence type="ECO:0000313" key="3">
    <source>
        <dbReference type="Proteomes" id="UP000219338"/>
    </source>
</evidence>
<proteinExistence type="predicted"/>
<gene>
    <name evidence="2" type="ORF">ARMOST_17746</name>
</gene>
<feature type="chain" id="PRO_5012809162" description="Peptidase S8/S53 domain-containing protein" evidence="1">
    <location>
        <begin position="19"/>
        <end position="265"/>
    </location>
</feature>
<keyword evidence="1" id="KW-0732">Signal</keyword>
<accession>A0A284RZW4</accession>
<evidence type="ECO:0008006" key="4">
    <source>
        <dbReference type="Google" id="ProtNLM"/>
    </source>
</evidence>
<keyword evidence="3" id="KW-1185">Reference proteome</keyword>
<evidence type="ECO:0000256" key="1">
    <source>
        <dbReference type="SAM" id="SignalP"/>
    </source>
</evidence>
<dbReference type="OrthoDB" id="3270804at2759"/>
<sequence length="265" mass="27261">MPPPVPTTPIILAALVGALQLTPDQHGRMAQIMSYISAGNAAGPAPMHESRAAPAAHINTESVERIWASSMVAPAARVGEECIERLWGSGSIGMRHSPTPPDLPPLIPDPNPPPVRVPTMIPPAADMWSILLPLAVTEHITTLARALSVPLPLPPPSTPVPIPTAAPVPVASAPVVAGGAIPFGPLPANAIVVPEGHDYHVPTPLWGPYYLVAHSLDVSVYAGWEPTAALVIGVSGSIYCKVPSVQVGCVRLNVAIAGGGAAFLP</sequence>
<organism evidence="2 3">
    <name type="scientific">Armillaria ostoyae</name>
    <name type="common">Armillaria root rot fungus</name>
    <dbReference type="NCBI Taxonomy" id="47428"/>
    <lineage>
        <taxon>Eukaryota</taxon>
        <taxon>Fungi</taxon>
        <taxon>Dikarya</taxon>
        <taxon>Basidiomycota</taxon>
        <taxon>Agaricomycotina</taxon>
        <taxon>Agaricomycetes</taxon>
        <taxon>Agaricomycetidae</taxon>
        <taxon>Agaricales</taxon>
        <taxon>Marasmiineae</taxon>
        <taxon>Physalacriaceae</taxon>
        <taxon>Armillaria</taxon>
    </lineage>
</organism>
<name>A0A284RZW4_ARMOS</name>
<dbReference type="AlphaFoldDB" id="A0A284RZW4"/>
<dbReference type="Proteomes" id="UP000219338">
    <property type="component" value="Unassembled WGS sequence"/>
</dbReference>
<reference evidence="3" key="1">
    <citation type="journal article" date="2017" name="Nat. Ecol. Evol.">
        <title>Genome expansion and lineage-specific genetic innovations in the forest pathogenic fungi Armillaria.</title>
        <authorList>
            <person name="Sipos G."/>
            <person name="Prasanna A.N."/>
            <person name="Walter M.C."/>
            <person name="O'Connor E."/>
            <person name="Balint B."/>
            <person name="Krizsan K."/>
            <person name="Kiss B."/>
            <person name="Hess J."/>
            <person name="Varga T."/>
            <person name="Slot J."/>
            <person name="Riley R."/>
            <person name="Boka B."/>
            <person name="Rigling D."/>
            <person name="Barry K."/>
            <person name="Lee J."/>
            <person name="Mihaltcheva S."/>
            <person name="LaButti K."/>
            <person name="Lipzen A."/>
            <person name="Waldron R."/>
            <person name="Moloney N.M."/>
            <person name="Sperisen C."/>
            <person name="Kredics L."/>
            <person name="Vagvoelgyi C."/>
            <person name="Patrignani A."/>
            <person name="Fitzpatrick D."/>
            <person name="Nagy I."/>
            <person name="Doyle S."/>
            <person name="Anderson J.B."/>
            <person name="Grigoriev I.V."/>
            <person name="Gueldener U."/>
            <person name="Muensterkoetter M."/>
            <person name="Nagy L.G."/>
        </authorList>
    </citation>
    <scope>NUCLEOTIDE SEQUENCE [LARGE SCALE GENOMIC DNA]</scope>
    <source>
        <strain evidence="3">C18/9</strain>
    </source>
</reference>